<dbReference type="AlphaFoldDB" id="A0A7J3M297"/>
<evidence type="ECO:0000259" key="4">
    <source>
        <dbReference type="Pfam" id="PF07705"/>
    </source>
</evidence>
<dbReference type="Pfam" id="PF07705">
    <property type="entry name" value="CARDB"/>
    <property type="match status" value="2"/>
</dbReference>
<dbReference type="InterPro" id="IPR007742">
    <property type="entry name" value="NosD_dom"/>
</dbReference>
<feature type="transmembrane region" description="Helical" evidence="2">
    <location>
        <begin position="489"/>
        <end position="508"/>
    </location>
</feature>
<organism evidence="5">
    <name type="scientific">Archaeoglobus fulgidus</name>
    <dbReference type="NCBI Taxonomy" id="2234"/>
    <lineage>
        <taxon>Archaea</taxon>
        <taxon>Methanobacteriati</taxon>
        <taxon>Methanobacteriota</taxon>
        <taxon>Archaeoglobi</taxon>
        <taxon>Archaeoglobales</taxon>
        <taxon>Archaeoglobaceae</taxon>
        <taxon>Archaeoglobus</taxon>
    </lineage>
</organism>
<dbReference type="Gene3D" id="2.60.40.10">
    <property type="entry name" value="Immunoglobulins"/>
    <property type="match status" value="2"/>
</dbReference>
<evidence type="ECO:0000259" key="3">
    <source>
        <dbReference type="Pfam" id="PF05048"/>
    </source>
</evidence>
<feature type="domain" description="CARDB" evidence="4">
    <location>
        <begin position="350"/>
        <end position="450"/>
    </location>
</feature>
<sequence length="511" mass="57073">MRLAIVNIVMIMVCVVASAKLYVPTDFATIQQAIDNANEGEEIVVKSGIYEENLIINKSIILKSENGAISTIIKAKDQSLPAIKAEGSFDSEISVKIVGFKIKGGSEGIRLAYAKDCEISENAIEENKVGIQLDAVGFCDVQKNRIANNELGIKVERSLEVRFWLNTFENNVKDVLSQKSMIMWFSKEMIEYYYNGDRKGYLGNFWDKNSCNDWNRDGVCDDPYSMTFSDTDMFPLAAPYGVDLAIKALDFEKIVVGEDNKIRVTVSNLGSYINAKNVLVSLYVTDQNKTTIIGKKMIRELPSQSDVVVEFNWRPYVVRNYALKAIVESAIVESNIDNNELTVSIDFQIPDLALINVSVPEKIFINESYEIAVKIANNGNARAENFSVSLYLRHYGDELISSKRVTLNAKESTTVYLPWTPTESGSLLLQVVLDPENEFTELSKKNNQLTLRVNVEEKAKPAIESSGLDETKTPQQSVTQKSARSDTNVFLVIAVAFIALGVVSFYLAKKR</sequence>
<accession>A0A7J3M297</accession>
<feature type="domain" description="CARDB" evidence="4">
    <location>
        <begin position="243"/>
        <end position="342"/>
    </location>
</feature>
<evidence type="ECO:0000256" key="1">
    <source>
        <dbReference type="ARBA" id="ARBA00022737"/>
    </source>
</evidence>
<proteinExistence type="predicted"/>
<keyword evidence="2" id="KW-1133">Transmembrane helix</keyword>
<dbReference type="Pfam" id="PF05048">
    <property type="entry name" value="NosD"/>
    <property type="match status" value="1"/>
</dbReference>
<evidence type="ECO:0000313" key="5">
    <source>
        <dbReference type="EMBL" id="HGT82495.1"/>
    </source>
</evidence>
<keyword evidence="1" id="KW-0677">Repeat</keyword>
<dbReference type="InterPro" id="IPR013783">
    <property type="entry name" value="Ig-like_fold"/>
</dbReference>
<comment type="caution">
    <text evidence="5">The sequence shown here is derived from an EMBL/GenBank/DDBJ whole genome shotgun (WGS) entry which is preliminary data.</text>
</comment>
<name>A0A7J3M297_ARCFL</name>
<gene>
    <name evidence="5" type="ORF">ENT52_02050</name>
</gene>
<dbReference type="InterPro" id="IPR022441">
    <property type="entry name" value="Para_beta_helix_rpt-2"/>
</dbReference>
<dbReference type="PANTHER" id="PTHR22990:SF15">
    <property type="entry name" value="F-BOX ONLY PROTEIN 10"/>
    <property type="match status" value="1"/>
</dbReference>
<dbReference type="SUPFAM" id="SSF51126">
    <property type="entry name" value="Pectin lyase-like"/>
    <property type="match status" value="1"/>
</dbReference>
<dbReference type="NCBIfam" id="TIGR03804">
    <property type="entry name" value="para_beta_helix"/>
    <property type="match status" value="1"/>
</dbReference>
<feature type="domain" description="Periplasmic copper-binding protein NosD beta helix" evidence="3">
    <location>
        <begin position="101"/>
        <end position="209"/>
    </location>
</feature>
<dbReference type="EMBL" id="DSYZ01000047">
    <property type="protein sequence ID" value="HGT82495.1"/>
    <property type="molecule type" value="Genomic_DNA"/>
</dbReference>
<dbReference type="InterPro" id="IPR051550">
    <property type="entry name" value="SCF-Subunits/Alg-Epimerases"/>
</dbReference>
<protein>
    <recommendedName>
        <fullName evidence="6">Cell surface protein</fullName>
    </recommendedName>
</protein>
<dbReference type="InterPro" id="IPR011050">
    <property type="entry name" value="Pectin_lyase_fold/virulence"/>
</dbReference>
<dbReference type="InterPro" id="IPR012334">
    <property type="entry name" value="Pectin_lyas_fold"/>
</dbReference>
<dbReference type="InterPro" id="IPR011635">
    <property type="entry name" value="CARDB"/>
</dbReference>
<evidence type="ECO:0000256" key="2">
    <source>
        <dbReference type="SAM" id="Phobius"/>
    </source>
</evidence>
<keyword evidence="2" id="KW-0812">Transmembrane</keyword>
<evidence type="ECO:0008006" key="6">
    <source>
        <dbReference type="Google" id="ProtNLM"/>
    </source>
</evidence>
<dbReference type="PANTHER" id="PTHR22990">
    <property type="entry name" value="F-BOX ONLY PROTEIN"/>
    <property type="match status" value="1"/>
</dbReference>
<reference evidence="5" key="1">
    <citation type="journal article" date="2020" name="mSystems">
        <title>Genome- and Community-Level Interaction Insights into Carbon Utilization and Element Cycling Functions of Hydrothermarchaeota in Hydrothermal Sediment.</title>
        <authorList>
            <person name="Zhou Z."/>
            <person name="Liu Y."/>
            <person name="Xu W."/>
            <person name="Pan J."/>
            <person name="Luo Z.H."/>
            <person name="Li M."/>
        </authorList>
    </citation>
    <scope>NUCLEOTIDE SEQUENCE [LARGE SCALE GENOMIC DNA]</scope>
    <source>
        <strain evidence="5">SpSt-587</strain>
    </source>
</reference>
<keyword evidence="2" id="KW-0472">Membrane</keyword>
<dbReference type="Gene3D" id="2.160.20.10">
    <property type="entry name" value="Single-stranded right-handed beta-helix, Pectin lyase-like"/>
    <property type="match status" value="1"/>
</dbReference>